<keyword evidence="3 6" id="KW-0812">Transmembrane</keyword>
<proteinExistence type="inferred from homology"/>
<dbReference type="PANTHER" id="PTHR34478">
    <property type="entry name" value="PROTEIN LEMA"/>
    <property type="match status" value="1"/>
</dbReference>
<keyword evidence="5 6" id="KW-0472">Membrane</keyword>
<evidence type="ECO:0000256" key="1">
    <source>
        <dbReference type="ARBA" id="ARBA00004167"/>
    </source>
</evidence>
<name>A0A1G2T6Q9_9BACT</name>
<gene>
    <name evidence="7" type="ORF">A2W58_03315</name>
</gene>
<dbReference type="Pfam" id="PF04011">
    <property type="entry name" value="LemA"/>
    <property type="match status" value="1"/>
</dbReference>
<dbReference type="EMBL" id="MHVL01000034">
    <property type="protein sequence ID" value="OHA92852.1"/>
    <property type="molecule type" value="Genomic_DNA"/>
</dbReference>
<evidence type="ECO:0000256" key="5">
    <source>
        <dbReference type="ARBA" id="ARBA00023136"/>
    </source>
</evidence>
<reference evidence="7 8" key="1">
    <citation type="journal article" date="2016" name="Nat. Commun.">
        <title>Thousands of microbial genomes shed light on interconnected biogeochemical processes in an aquifer system.</title>
        <authorList>
            <person name="Anantharaman K."/>
            <person name="Brown C.T."/>
            <person name="Hug L.A."/>
            <person name="Sharon I."/>
            <person name="Castelle C.J."/>
            <person name="Probst A.J."/>
            <person name="Thomas B.C."/>
            <person name="Singh A."/>
            <person name="Wilkins M.J."/>
            <person name="Karaoz U."/>
            <person name="Brodie E.L."/>
            <person name="Williams K.H."/>
            <person name="Hubbard S.S."/>
            <person name="Banfield J.F."/>
        </authorList>
    </citation>
    <scope>NUCLEOTIDE SEQUENCE [LARGE SCALE GENOMIC DNA]</scope>
</reference>
<feature type="transmembrane region" description="Helical" evidence="6">
    <location>
        <begin position="12"/>
        <end position="31"/>
    </location>
</feature>
<dbReference type="InterPro" id="IPR023353">
    <property type="entry name" value="LemA-like_dom_sf"/>
</dbReference>
<dbReference type="InterPro" id="IPR007156">
    <property type="entry name" value="MamQ_LemA"/>
</dbReference>
<keyword evidence="4 6" id="KW-1133">Transmembrane helix</keyword>
<dbReference type="PANTHER" id="PTHR34478:SF2">
    <property type="entry name" value="MEMBRANE PROTEIN"/>
    <property type="match status" value="1"/>
</dbReference>
<organism evidence="7 8">
    <name type="scientific">Candidatus Zambryskibacteria bacterium RIFCSPHIGHO2_02_38_10.5</name>
    <dbReference type="NCBI Taxonomy" id="1802742"/>
    <lineage>
        <taxon>Bacteria</taxon>
        <taxon>Candidatus Zambryskiibacteriota</taxon>
    </lineage>
</organism>
<evidence type="ECO:0000313" key="8">
    <source>
        <dbReference type="Proteomes" id="UP000179264"/>
    </source>
</evidence>
<protein>
    <recommendedName>
        <fullName evidence="9">LemA family protein</fullName>
    </recommendedName>
</protein>
<dbReference type="Gene3D" id="1.20.1440.20">
    <property type="entry name" value="LemA-like domain"/>
    <property type="match status" value="1"/>
</dbReference>
<evidence type="ECO:0000256" key="3">
    <source>
        <dbReference type="ARBA" id="ARBA00022692"/>
    </source>
</evidence>
<comment type="caution">
    <text evidence="7">The sequence shown here is derived from an EMBL/GenBank/DDBJ whole genome shotgun (WGS) entry which is preliminary data.</text>
</comment>
<dbReference type="AlphaFoldDB" id="A0A1G2T6Q9"/>
<comment type="subcellular location">
    <subcellularLocation>
        <location evidence="1">Membrane</location>
        <topology evidence="1">Single-pass membrane protein</topology>
    </subcellularLocation>
</comment>
<dbReference type="SUPFAM" id="SSF140478">
    <property type="entry name" value="LemA-like"/>
    <property type="match status" value="1"/>
</dbReference>
<dbReference type="GO" id="GO:0016020">
    <property type="term" value="C:membrane"/>
    <property type="evidence" value="ECO:0007669"/>
    <property type="project" value="UniProtKB-SubCell"/>
</dbReference>
<evidence type="ECO:0000256" key="6">
    <source>
        <dbReference type="SAM" id="Phobius"/>
    </source>
</evidence>
<evidence type="ECO:0000256" key="2">
    <source>
        <dbReference type="ARBA" id="ARBA00008854"/>
    </source>
</evidence>
<accession>A0A1G2T6Q9</accession>
<evidence type="ECO:0000313" key="7">
    <source>
        <dbReference type="EMBL" id="OHA92852.1"/>
    </source>
</evidence>
<comment type="similarity">
    <text evidence="2">Belongs to the LemA family.</text>
</comment>
<evidence type="ECO:0000256" key="4">
    <source>
        <dbReference type="ARBA" id="ARBA00022989"/>
    </source>
</evidence>
<dbReference type="Proteomes" id="UP000179264">
    <property type="component" value="Unassembled WGS sequence"/>
</dbReference>
<evidence type="ECO:0008006" key="9">
    <source>
        <dbReference type="Google" id="ProtNLM"/>
    </source>
</evidence>
<sequence length="192" mass="21373">MENQNFLERHKTAVIVIGIIVVVLLWGVSSYNSFVRGGEQITAQWAQVENQYQRRFDLIPNIVSTVKGVAKQEQEVFGAIAEARTRYSGATTANAKAQAATQLEAGLGRLLVIAEQYPALQSSGAYRDLIVSLEGTENRISVERMKYNDLVRIFDTNVKTFPTSIVAKLFGVTERAYFDIPTGNQINPQVQF</sequence>